<feature type="compositionally biased region" description="Basic and acidic residues" evidence="1">
    <location>
        <begin position="51"/>
        <end position="72"/>
    </location>
</feature>
<keyword evidence="4" id="KW-1185">Reference proteome</keyword>
<keyword evidence="2" id="KW-0472">Membrane</keyword>
<evidence type="ECO:0000313" key="3">
    <source>
        <dbReference type="EMBL" id="KAH7163429.1"/>
    </source>
</evidence>
<evidence type="ECO:0000256" key="1">
    <source>
        <dbReference type="SAM" id="MobiDB-lite"/>
    </source>
</evidence>
<sequence>MLFMGPFSQKTMQKEEKKEEKKENEMKNKTAYSFSTPPHTWQPWHLFRPKKNIDNKNSTKIDTKNNTKRDPVTDEGGLGWAKLPNLPAKNLTRQWDTAEDNDDSRPVLVKSNRVDVRNVRDSDVEGLVKRFVGGCIRAAPDSDVEGFVKRIASDCVYEGPWDRPDLAQEQDDEQAEKDDGVSDEKRLNVRRDNIGLDVGSQLTHPEWSIAAHQAKPFLTPGYQIFLGLFLTFSFIVLLYMTILVILHCAYPREMRHRRPWTLRRRKATPVDEQQRRQRLDLVVTVGVAVPKAAAATRGRVLEDPDEGLESLPATVPRSMV</sequence>
<organism evidence="3 4">
    <name type="scientific">Dactylonectria estremocensis</name>
    <dbReference type="NCBI Taxonomy" id="1079267"/>
    <lineage>
        <taxon>Eukaryota</taxon>
        <taxon>Fungi</taxon>
        <taxon>Dikarya</taxon>
        <taxon>Ascomycota</taxon>
        <taxon>Pezizomycotina</taxon>
        <taxon>Sordariomycetes</taxon>
        <taxon>Hypocreomycetidae</taxon>
        <taxon>Hypocreales</taxon>
        <taxon>Nectriaceae</taxon>
        <taxon>Dactylonectria</taxon>
    </lineage>
</organism>
<dbReference type="AlphaFoldDB" id="A0A9P9FKP2"/>
<keyword evidence="2" id="KW-0812">Transmembrane</keyword>
<evidence type="ECO:0000256" key="2">
    <source>
        <dbReference type="SAM" id="Phobius"/>
    </source>
</evidence>
<dbReference type="EMBL" id="JAGMUU010000001">
    <property type="protein sequence ID" value="KAH7163429.1"/>
    <property type="molecule type" value="Genomic_DNA"/>
</dbReference>
<dbReference type="OrthoDB" id="10603803at2759"/>
<feature type="region of interest" description="Disordered" evidence="1">
    <location>
        <begin position="1"/>
        <end position="83"/>
    </location>
</feature>
<keyword evidence="2" id="KW-1133">Transmembrane helix</keyword>
<proteinExistence type="predicted"/>
<reference evidence="3" key="1">
    <citation type="journal article" date="2021" name="Nat. Commun.">
        <title>Genetic determinants of endophytism in the Arabidopsis root mycobiome.</title>
        <authorList>
            <person name="Mesny F."/>
            <person name="Miyauchi S."/>
            <person name="Thiergart T."/>
            <person name="Pickel B."/>
            <person name="Atanasova L."/>
            <person name="Karlsson M."/>
            <person name="Huettel B."/>
            <person name="Barry K.W."/>
            <person name="Haridas S."/>
            <person name="Chen C."/>
            <person name="Bauer D."/>
            <person name="Andreopoulos W."/>
            <person name="Pangilinan J."/>
            <person name="LaButti K."/>
            <person name="Riley R."/>
            <person name="Lipzen A."/>
            <person name="Clum A."/>
            <person name="Drula E."/>
            <person name="Henrissat B."/>
            <person name="Kohler A."/>
            <person name="Grigoriev I.V."/>
            <person name="Martin F.M."/>
            <person name="Hacquard S."/>
        </authorList>
    </citation>
    <scope>NUCLEOTIDE SEQUENCE</scope>
    <source>
        <strain evidence="3">MPI-CAGE-AT-0021</strain>
    </source>
</reference>
<comment type="caution">
    <text evidence="3">The sequence shown here is derived from an EMBL/GenBank/DDBJ whole genome shotgun (WGS) entry which is preliminary data.</text>
</comment>
<protein>
    <submittedName>
        <fullName evidence="3">Uncharacterized protein</fullName>
    </submittedName>
</protein>
<name>A0A9P9FKP2_9HYPO</name>
<accession>A0A9P9FKP2</accession>
<feature type="compositionally biased region" description="Basic and acidic residues" evidence="1">
    <location>
        <begin position="12"/>
        <end position="28"/>
    </location>
</feature>
<feature type="region of interest" description="Disordered" evidence="1">
    <location>
        <begin position="162"/>
        <end position="182"/>
    </location>
</feature>
<dbReference type="Proteomes" id="UP000717696">
    <property type="component" value="Unassembled WGS sequence"/>
</dbReference>
<evidence type="ECO:0000313" key="4">
    <source>
        <dbReference type="Proteomes" id="UP000717696"/>
    </source>
</evidence>
<feature type="transmembrane region" description="Helical" evidence="2">
    <location>
        <begin position="224"/>
        <end position="250"/>
    </location>
</feature>
<gene>
    <name evidence="3" type="ORF">B0J13DRAFT_538565</name>
</gene>